<accession>A0ABX2Y3M8</accession>
<sequence length="304" mass="35037">MFSSLLTSLVGGFEMFIADLANYAYREFPAALSLSGASFTWQDVTSHSSIESLREQTIERAVNEMLRASFDDWLATFEKKFSVAVPSVVREVAVREVFQRRNLVVHNDSVVNELYREKVRGLPECPPVGVQLVVDAEYLRDAADRLWATAWHLAWAFGDKLIKGGDREIFEMFICNVPYRHLEDKRYRAIEFADCAHVVRSVKDEGNALILKVNVWLAKKRLGKFDECRDEIVAWPTAHLSPQYQLARLALLDQLEEGMALVEEIRYTKNLSFTSWYTWPLLEELREYELRLASGQKELEPPPQ</sequence>
<evidence type="ECO:0000313" key="1">
    <source>
        <dbReference type="EMBL" id="OCI31036.1"/>
    </source>
</evidence>
<dbReference type="EMBL" id="MAQA01000024">
    <property type="protein sequence ID" value="OCI31036.1"/>
    <property type="molecule type" value="Genomic_DNA"/>
</dbReference>
<dbReference type="Proteomes" id="UP000093412">
    <property type="component" value="Unassembled WGS sequence"/>
</dbReference>
<comment type="caution">
    <text evidence="1">The sequence shown here is derived from an EMBL/GenBank/DDBJ whole genome shotgun (WGS) entry which is preliminary data.</text>
</comment>
<reference evidence="1 2" key="1">
    <citation type="submission" date="2016-06" db="EMBL/GenBank/DDBJ databases">
        <title>Genome sequence of Oerskovia enterophila DSM 43852.</title>
        <authorList>
            <person name="Poehlein A."/>
            <person name="Jag V."/>
            <person name="Bengelsdorf F.R."/>
            <person name="Daniel R."/>
            <person name="Duerre P."/>
        </authorList>
    </citation>
    <scope>NUCLEOTIDE SEQUENCE [LARGE SCALE GENOMIC DNA]</scope>
    <source>
        <strain evidence="1 2">DSM 43852</strain>
    </source>
</reference>
<gene>
    <name evidence="1" type="ORF">OERS_22460</name>
</gene>
<protein>
    <submittedName>
        <fullName evidence="1">Uncharacterized protein</fullName>
    </submittedName>
</protein>
<keyword evidence="2" id="KW-1185">Reference proteome</keyword>
<evidence type="ECO:0000313" key="2">
    <source>
        <dbReference type="Proteomes" id="UP000093412"/>
    </source>
</evidence>
<name>A0ABX2Y3M8_9CELL</name>
<organism evidence="1 2">
    <name type="scientific">Oerskovia enterophila</name>
    <dbReference type="NCBI Taxonomy" id="43678"/>
    <lineage>
        <taxon>Bacteria</taxon>
        <taxon>Bacillati</taxon>
        <taxon>Actinomycetota</taxon>
        <taxon>Actinomycetes</taxon>
        <taxon>Micrococcales</taxon>
        <taxon>Cellulomonadaceae</taxon>
        <taxon>Oerskovia</taxon>
    </lineage>
</organism>
<proteinExistence type="predicted"/>